<comment type="caution">
    <text evidence="1">The sequence shown here is derived from an EMBL/GenBank/DDBJ whole genome shotgun (WGS) entry which is preliminary data.</text>
</comment>
<reference evidence="1 2" key="1">
    <citation type="submission" date="2019-06" db="EMBL/GenBank/DDBJ databases">
        <title>Draft genomes of female and male turbot (Scophthalmus maximus).</title>
        <authorList>
            <person name="Xu H."/>
            <person name="Xu X.-W."/>
            <person name="Shao C."/>
            <person name="Chen S."/>
        </authorList>
    </citation>
    <scope>NUCLEOTIDE SEQUENCE [LARGE SCALE GENOMIC DNA]</scope>
    <source>
        <strain evidence="1">Ysfricsl-2016a</strain>
        <tissue evidence="1">Blood</tissue>
    </source>
</reference>
<name>A0A6A4SZ46_SCOMX</name>
<organism evidence="1 2">
    <name type="scientific">Scophthalmus maximus</name>
    <name type="common">Turbot</name>
    <name type="synonym">Psetta maxima</name>
    <dbReference type="NCBI Taxonomy" id="52904"/>
    <lineage>
        <taxon>Eukaryota</taxon>
        <taxon>Metazoa</taxon>
        <taxon>Chordata</taxon>
        <taxon>Craniata</taxon>
        <taxon>Vertebrata</taxon>
        <taxon>Euteleostomi</taxon>
        <taxon>Actinopterygii</taxon>
        <taxon>Neopterygii</taxon>
        <taxon>Teleostei</taxon>
        <taxon>Neoteleostei</taxon>
        <taxon>Acanthomorphata</taxon>
        <taxon>Carangaria</taxon>
        <taxon>Pleuronectiformes</taxon>
        <taxon>Pleuronectoidei</taxon>
        <taxon>Scophthalmidae</taxon>
        <taxon>Scophthalmus</taxon>
    </lineage>
</organism>
<accession>A0A6A4SZ46</accession>
<evidence type="ECO:0000313" key="2">
    <source>
        <dbReference type="Proteomes" id="UP000438429"/>
    </source>
</evidence>
<dbReference type="EMBL" id="VEVO01000011">
    <property type="protein sequence ID" value="KAF0035282.1"/>
    <property type="molecule type" value="Genomic_DNA"/>
</dbReference>
<proteinExistence type="predicted"/>
<dbReference type="Proteomes" id="UP000438429">
    <property type="component" value="Unassembled WGS sequence"/>
</dbReference>
<evidence type="ECO:0000313" key="1">
    <source>
        <dbReference type="EMBL" id="KAF0035282.1"/>
    </source>
</evidence>
<gene>
    <name evidence="1" type="ORF">F2P81_013040</name>
</gene>
<protein>
    <submittedName>
        <fullName evidence="1">Uncharacterized protein</fullName>
    </submittedName>
</protein>
<dbReference type="AlphaFoldDB" id="A0A6A4SZ46"/>
<sequence length="155" mass="18220">MERSPPRARFLRKHAQQQIEILIPSDLLQKRQAAEWILLFQDKILIHGQSCPPAKTHTTREHDTSRWRPLLSQIEKQQLNRLKKPAVDLLMLFYQRTESRPWRRQLSVEVAATPERFDYTHTEQVSCDKCRCVEALPDASINHIVTELSCWSHAT</sequence>